<dbReference type="AlphaFoldDB" id="A0A942TKT9"/>
<feature type="active site" evidence="7">
    <location>
        <position position="257"/>
    </location>
</feature>
<dbReference type="NCBIfam" id="NF010638">
    <property type="entry name" value="PRK14035.1"/>
    <property type="match status" value="1"/>
</dbReference>
<dbReference type="RefSeq" id="WP_213110579.1">
    <property type="nucleotide sequence ID" value="NZ_JAGYPJ010000001.1"/>
</dbReference>
<dbReference type="InterPro" id="IPR002020">
    <property type="entry name" value="Citrate_synthase"/>
</dbReference>
<evidence type="ECO:0000256" key="5">
    <source>
        <dbReference type="ARBA" id="ARBA00049288"/>
    </source>
</evidence>
<dbReference type="InterPro" id="IPR011278">
    <property type="entry name" value="2-MeCitrate/Citrate_synth_II"/>
</dbReference>
<dbReference type="Gene3D" id="1.10.580.10">
    <property type="entry name" value="Citrate Synthase, domain 1"/>
    <property type="match status" value="1"/>
</dbReference>
<evidence type="ECO:0000313" key="9">
    <source>
        <dbReference type="EMBL" id="MBS4199950.1"/>
    </source>
</evidence>
<comment type="pathway">
    <text evidence="1">Carbohydrate metabolism; tricarboxylic acid cycle; isocitrate from oxaloacetate: step 1/2.</text>
</comment>
<dbReference type="PRINTS" id="PR00143">
    <property type="entry name" value="CITRTSNTHASE"/>
</dbReference>
<keyword evidence="4 6" id="KW-0808">Transferase</keyword>
<dbReference type="GO" id="GO:0036440">
    <property type="term" value="F:citrate synthase activity"/>
    <property type="evidence" value="ECO:0007669"/>
    <property type="project" value="UniProtKB-EC"/>
</dbReference>
<evidence type="ECO:0000256" key="1">
    <source>
        <dbReference type="ARBA" id="ARBA00004751"/>
    </source>
</evidence>
<dbReference type="InterPro" id="IPR019810">
    <property type="entry name" value="Citrate_synthase_AS"/>
</dbReference>
<feature type="active site" evidence="7">
    <location>
        <position position="308"/>
    </location>
</feature>
<evidence type="ECO:0000256" key="6">
    <source>
        <dbReference type="PIRNR" id="PIRNR001369"/>
    </source>
</evidence>
<accession>A0A942TKT9</accession>
<dbReference type="FunFam" id="1.10.230.10:FF:000003">
    <property type="entry name" value="Citrate synthase"/>
    <property type="match status" value="1"/>
</dbReference>
<dbReference type="InterPro" id="IPR036969">
    <property type="entry name" value="Citrate_synthase_sf"/>
</dbReference>
<name>A0A942TKT9_9BACI</name>
<dbReference type="InterPro" id="IPR024176">
    <property type="entry name" value="Citrate_synthase_bac-typ"/>
</dbReference>
<dbReference type="GO" id="GO:0005829">
    <property type="term" value="C:cytosol"/>
    <property type="evidence" value="ECO:0007669"/>
    <property type="project" value="TreeGrafter"/>
</dbReference>
<dbReference type="NCBIfam" id="TIGR01800">
    <property type="entry name" value="cit_synth_II"/>
    <property type="match status" value="1"/>
</dbReference>
<dbReference type="PANTHER" id="PTHR11739">
    <property type="entry name" value="CITRATE SYNTHASE"/>
    <property type="match status" value="1"/>
</dbReference>
<evidence type="ECO:0000256" key="7">
    <source>
        <dbReference type="PIRSR" id="PIRSR001369-1"/>
    </source>
</evidence>
<dbReference type="CDD" id="cd06110">
    <property type="entry name" value="BSuCS-II_like"/>
    <property type="match status" value="1"/>
</dbReference>
<gene>
    <name evidence="9" type="primary">citZ</name>
    <name evidence="9" type="ORF">KHA93_09805</name>
</gene>
<evidence type="ECO:0000256" key="8">
    <source>
        <dbReference type="RuleBase" id="RU003406"/>
    </source>
</evidence>
<comment type="similarity">
    <text evidence="2 6 8">Belongs to the citrate synthase family.</text>
</comment>
<dbReference type="GO" id="GO:0006099">
    <property type="term" value="P:tricarboxylic acid cycle"/>
    <property type="evidence" value="ECO:0007669"/>
    <property type="project" value="UniProtKB-KW"/>
</dbReference>
<evidence type="ECO:0000256" key="2">
    <source>
        <dbReference type="ARBA" id="ARBA00010566"/>
    </source>
</evidence>
<sequence>MTATSGLEGIVATTSSISSIIDDTLTYVGYNIDDLAEKASFEEIIYLLWHLELPNSEQLQELKQQLADNMDLPQEIIDSFKTYPIDKVHPMAALRTAVSALGLYDEEADVMDKEANYRKAIRLQAKMPTIVAAFARVRKGLTPIAPRKDLSFAENFLYMLKGKEPEQIEVEAFNKALVLHADHELNASTFTARVCVATLSDVYSGITAAIGALKGPLHGGANEQVMKMLSEIGSPENAEKYVLDKLSNKEKIMGFGHRVYRKGDPRAKHLQEMSKKLTEVTGEPQWYEISAKVHEVFTSQKPLPPNVDFYSASVYHSLGIDHDLFTPIFAVSRVSGWLAHILEQYENNRLIRPRAEYTGPGLRNYVPVDERN</sequence>
<keyword evidence="3" id="KW-0816">Tricarboxylic acid cycle</keyword>
<dbReference type="NCBIfam" id="NF010637">
    <property type="entry name" value="PRK14034.1"/>
    <property type="match status" value="1"/>
</dbReference>
<evidence type="ECO:0000256" key="4">
    <source>
        <dbReference type="ARBA" id="ARBA00022679"/>
    </source>
</evidence>
<dbReference type="InterPro" id="IPR016143">
    <property type="entry name" value="Citrate_synth-like_sm_a-sub"/>
</dbReference>
<organism evidence="9 10">
    <name type="scientific">Lederbergia citrisecunda</name>
    <dbReference type="NCBI Taxonomy" id="2833583"/>
    <lineage>
        <taxon>Bacteria</taxon>
        <taxon>Bacillati</taxon>
        <taxon>Bacillota</taxon>
        <taxon>Bacilli</taxon>
        <taxon>Bacillales</taxon>
        <taxon>Bacillaceae</taxon>
        <taxon>Lederbergia</taxon>
    </lineage>
</organism>
<protein>
    <recommendedName>
        <fullName evidence="6">Citrate synthase</fullName>
    </recommendedName>
</protein>
<dbReference type="Proteomes" id="UP000682713">
    <property type="component" value="Unassembled WGS sequence"/>
</dbReference>
<comment type="catalytic activity">
    <reaction evidence="5">
        <text>oxaloacetate + acetyl-CoA + H2O = citrate + CoA + H(+)</text>
        <dbReference type="Rhea" id="RHEA:16845"/>
        <dbReference type="ChEBI" id="CHEBI:15377"/>
        <dbReference type="ChEBI" id="CHEBI:15378"/>
        <dbReference type="ChEBI" id="CHEBI:16452"/>
        <dbReference type="ChEBI" id="CHEBI:16947"/>
        <dbReference type="ChEBI" id="CHEBI:57287"/>
        <dbReference type="ChEBI" id="CHEBI:57288"/>
        <dbReference type="EC" id="2.3.3.16"/>
    </reaction>
</comment>
<comment type="caution">
    <text evidence="9">The sequence shown here is derived from an EMBL/GenBank/DDBJ whole genome shotgun (WGS) entry which is preliminary data.</text>
</comment>
<evidence type="ECO:0000256" key="3">
    <source>
        <dbReference type="ARBA" id="ARBA00022532"/>
    </source>
</evidence>
<dbReference type="PIRSF" id="PIRSF001369">
    <property type="entry name" value="Citrate_synth"/>
    <property type="match status" value="1"/>
</dbReference>
<dbReference type="InterPro" id="IPR016142">
    <property type="entry name" value="Citrate_synth-like_lrg_a-sub"/>
</dbReference>
<reference evidence="9 10" key="1">
    <citation type="submission" date="2021-05" db="EMBL/GenBank/DDBJ databases">
        <title>Novel Bacillus species.</title>
        <authorList>
            <person name="Liu G."/>
        </authorList>
    </citation>
    <scope>NUCLEOTIDE SEQUENCE [LARGE SCALE GENOMIC DNA]</scope>
    <source>
        <strain evidence="9 10">FJAT-49732</strain>
    </source>
</reference>
<keyword evidence="10" id="KW-1185">Reference proteome</keyword>
<dbReference type="SUPFAM" id="SSF48256">
    <property type="entry name" value="Citrate synthase"/>
    <property type="match status" value="1"/>
</dbReference>
<dbReference type="GO" id="GO:0005975">
    <property type="term" value="P:carbohydrate metabolic process"/>
    <property type="evidence" value="ECO:0007669"/>
    <property type="project" value="TreeGrafter"/>
</dbReference>
<dbReference type="PROSITE" id="PS00480">
    <property type="entry name" value="CITRATE_SYNTHASE"/>
    <property type="match status" value="1"/>
</dbReference>
<dbReference type="Pfam" id="PF00285">
    <property type="entry name" value="Citrate_synt"/>
    <property type="match status" value="1"/>
</dbReference>
<dbReference type="Gene3D" id="1.10.230.10">
    <property type="entry name" value="Cytochrome P450-Terp, domain 2"/>
    <property type="match status" value="1"/>
</dbReference>
<dbReference type="EMBL" id="JAGYPJ010000001">
    <property type="protein sequence ID" value="MBS4199950.1"/>
    <property type="molecule type" value="Genomic_DNA"/>
</dbReference>
<keyword evidence="9" id="KW-0012">Acyltransferase</keyword>
<evidence type="ECO:0000313" key="10">
    <source>
        <dbReference type="Proteomes" id="UP000682713"/>
    </source>
</evidence>
<dbReference type="PANTHER" id="PTHR11739:SF4">
    <property type="entry name" value="CITRATE SYNTHASE, PEROXISOMAL"/>
    <property type="match status" value="1"/>
</dbReference>
<proteinExistence type="inferred from homology"/>